<dbReference type="Pfam" id="PF10703">
    <property type="entry name" value="MoaF"/>
    <property type="match status" value="1"/>
</dbReference>
<dbReference type="InterPro" id="IPR024724">
    <property type="entry name" value="MoaF_N"/>
</dbReference>
<dbReference type="AlphaFoldDB" id="A0A1M6VEP0"/>
<evidence type="ECO:0000259" key="1">
    <source>
        <dbReference type="Pfam" id="PF10703"/>
    </source>
</evidence>
<reference evidence="2 3" key="1">
    <citation type="submission" date="2016-11" db="EMBL/GenBank/DDBJ databases">
        <authorList>
            <person name="Jaros S."/>
            <person name="Januszkiewicz K."/>
            <person name="Wedrychowicz H."/>
        </authorList>
    </citation>
    <scope>NUCLEOTIDE SEQUENCE [LARGE SCALE GENOMIC DNA]</scope>
    <source>
        <strain evidence="2 3">HD4</strain>
    </source>
</reference>
<evidence type="ECO:0000313" key="2">
    <source>
        <dbReference type="EMBL" id="SHK79918.1"/>
    </source>
</evidence>
<accession>A0A1M6VEP0</accession>
<dbReference type="OrthoDB" id="2560583at2"/>
<organism evidence="2 3">
    <name type="scientific">Selenomonas ruminantium</name>
    <dbReference type="NCBI Taxonomy" id="971"/>
    <lineage>
        <taxon>Bacteria</taxon>
        <taxon>Bacillati</taxon>
        <taxon>Bacillota</taxon>
        <taxon>Negativicutes</taxon>
        <taxon>Selenomonadales</taxon>
        <taxon>Selenomonadaceae</taxon>
        <taxon>Selenomonas</taxon>
    </lineage>
</organism>
<dbReference type="RefSeq" id="WP_073090593.1">
    <property type="nucleotide sequence ID" value="NZ_FRBC01000018.1"/>
</dbReference>
<sequence length="70" mass="8058">MQIEGYTLVSPRKGIYLLDYIESHVKALSVTFVLDMNRRMGTIMRAQLPAREEADISQLVRAKENMTMAR</sequence>
<dbReference type="EMBL" id="FRBC01000018">
    <property type="protein sequence ID" value="SHK79918.1"/>
    <property type="molecule type" value="Genomic_DNA"/>
</dbReference>
<dbReference type="Proteomes" id="UP000184263">
    <property type="component" value="Unassembled WGS sequence"/>
</dbReference>
<feature type="domain" description="Molybdenum cofactor biosynthesis protein F N-terminal" evidence="1">
    <location>
        <begin position="6"/>
        <end position="49"/>
    </location>
</feature>
<proteinExistence type="predicted"/>
<protein>
    <recommendedName>
        <fullName evidence="1">Molybdenum cofactor biosynthesis protein F N-terminal domain-containing protein</fullName>
    </recommendedName>
</protein>
<gene>
    <name evidence="2" type="ORF">SAMN05216582_11827</name>
</gene>
<name>A0A1M6VEP0_SELRU</name>
<evidence type="ECO:0000313" key="3">
    <source>
        <dbReference type="Proteomes" id="UP000184263"/>
    </source>
</evidence>